<proteinExistence type="predicted"/>
<evidence type="ECO:0000256" key="1">
    <source>
        <dbReference type="SAM" id="MobiDB-lite"/>
    </source>
</evidence>
<dbReference type="AlphaFoldDB" id="A0A1S0TWI5"/>
<dbReference type="EMBL" id="JH712069">
    <property type="protein sequence ID" value="EFO21281.1"/>
    <property type="molecule type" value="Genomic_DNA"/>
</dbReference>
<organism evidence="2">
    <name type="scientific">Loa loa</name>
    <name type="common">Eye worm</name>
    <name type="synonym">Filaria loa</name>
    <dbReference type="NCBI Taxonomy" id="7209"/>
    <lineage>
        <taxon>Eukaryota</taxon>
        <taxon>Metazoa</taxon>
        <taxon>Ecdysozoa</taxon>
        <taxon>Nematoda</taxon>
        <taxon>Chromadorea</taxon>
        <taxon>Rhabditida</taxon>
        <taxon>Spirurina</taxon>
        <taxon>Spiruromorpha</taxon>
        <taxon>Filarioidea</taxon>
        <taxon>Onchocercidae</taxon>
        <taxon>Loa</taxon>
    </lineage>
</organism>
<sequence length="100" mass="11522">MEDTMVSSTVNLNRNGKQSSKDGCGADITTKKFFMWTSRVRYRSFYIAHKWVELATTCRCKDLNKRQSALHNLATKCKHTQHQTRGIVGKFEAWVTDSSF</sequence>
<dbReference type="GeneID" id="9944625"/>
<dbReference type="RefSeq" id="XP_003142790.1">
    <property type="nucleotide sequence ID" value="XM_003142742.1"/>
</dbReference>
<evidence type="ECO:0000313" key="2">
    <source>
        <dbReference type="EMBL" id="EFO21281.1"/>
    </source>
</evidence>
<feature type="compositionally biased region" description="Polar residues" evidence="1">
    <location>
        <begin position="1"/>
        <end position="18"/>
    </location>
</feature>
<reference evidence="2" key="1">
    <citation type="submission" date="2012-04" db="EMBL/GenBank/DDBJ databases">
        <title>The Genome Sequence of Loa loa.</title>
        <authorList>
            <consortium name="The Broad Institute Genome Sequencing Platform"/>
            <consortium name="Broad Institute Genome Sequencing Center for Infectious Disease"/>
            <person name="Nutman T.B."/>
            <person name="Fink D.L."/>
            <person name="Russ C."/>
            <person name="Young S."/>
            <person name="Zeng Q."/>
            <person name="Gargeya S."/>
            <person name="Alvarado L."/>
            <person name="Berlin A."/>
            <person name="Chapman S.B."/>
            <person name="Chen Z."/>
            <person name="Freedman E."/>
            <person name="Gellesch M."/>
            <person name="Goldberg J."/>
            <person name="Griggs A."/>
            <person name="Gujja S."/>
            <person name="Heilman E.R."/>
            <person name="Heiman D."/>
            <person name="Howarth C."/>
            <person name="Mehta T."/>
            <person name="Neiman D."/>
            <person name="Pearson M."/>
            <person name="Roberts A."/>
            <person name="Saif S."/>
            <person name="Shea T."/>
            <person name="Shenoy N."/>
            <person name="Sisk P."/>
            <person name="Stolte C."/>
            <person name="Sykes S."/>
            <person name="White J."/>
            <person name="Yandava C."/>
            <person name="Haas B."/>
            <person name="Henn M.R."/>
            <person name="Nusbaum C."/>
            <person name="Birren B."/>
        </authorList>
    </citation>
    <scope>NUCLEOTIDE SEQUENCE [LARGE SCALE GENOMIC DNA]</scope>
</reference>
<accession>A0A1S0TWI5</accession>
<name>A0A1S0TWI5_LOALO</name>
<protein>
    <submittedName>
        <fullName evidence="2">Uncharacterized protein</fullName>
    </submittedName>
</protein>
<gene>
    <name evidence="2" type="ORF">LOAG_07210</name>
</gene>
<dbReference type="InParanoid" id="A0A1S0TWI5"/>
<feature type="region of interest" description="Disordered" evidence="1">
    <location>
        <begin position="1"/>
        <end position="23"/>
    </location>
</feature>
<dbReference type="KEGG" id="loa:LOAG_07210"/>
<dbReference type="CTD" id="9944625"/>